<evidence type="ECO:0000256" key="1">
    <source>
        <dbReference type="ARBA" id="ARBA00006484"/>
    </source>
</evidence>
<reference evidence="3 4" key="1">
    <citation type="submission" date="2023-11" db="EMBL/GenBank/DDBJ databases">
        <title>30 novel species of actinomycetes from the DSMZ collection.</title>
        <authorList>
            <person name="Nouioui I."/>
        </authorList>
    </citation>
    <scope>NUCLEOTIDE SEQUENCE [LARGE SCALE GENOMIC DNA]</scope>
    <source>
        <strain evidence="3 4">DSM 41524</strain>
    </source>
</reference>
<proteinExistence type="inferred from homology"/>
<evidence type="ECO:0000313" key="3">
    <source>
        <dbReference type="EMBL" id="MEE4598316.1"/>
    </source>
</evidence>
<organism evidence="3 4">
    <name type="scientific">Streptomyces asiaticus subsp. ignotus</name>
    <dbReference type="NCBI Taxonomy" id="3098222"/>
    <lineage>
        <taxon>Bacteria</taxon>
        <taxon>Bacillati</taxon>
        <taxon>Actinomycetota</taxon>
        <taxon>Actinomycetes</taxon>
        <taxon>Kitasatosporales</taxon>
        <taxon>Streptomycetaceae</taxon>
        <taxon>Streptomyces</taxon>
        <taxon>Streptomyces violaceusniger group</taxon>
    </lineage>
</organism>
<accession>A0ABU7QAJ9</accession>
<dbReference type="SUPFAM" id="SSF51735">
    <property type="entry name" value="NAD(P)-binding Rossmann-fold domains"/>
    <property type="match status" value="1"/>
</dbReference>
<keyword evidence="4" id="KW-1185">Reference proteome</keyword>
<dbReference type="Gene3D" id="3.40.50.720">
    <property type="entry name" value="NAD(P)-binding Rossmann-like Domain"/>
    <property type="match status" value="1"/>
</dbReference>
<dbReference type="InterPro" id="IPR002347">
    <property type="entry name" value="SDR_fam"/>
</dbReference>
<comment type="caution">
    <text evidence="3">The sequence shown here is derived from an EMBL/GenBank/DDBJ whole genome shotgun (WGS) entry which is preliminary data.</text>
</comment>
<dbReference type="RefSeq" id="WP_330815601.1">
    <property type="nucleotide sequence ID" value="NZ_JAZBJO010000046.1"/>
</dbReference>
<dbReference type="PANTHER" id="PTHR24321">
    <property type="entry name" value="DEHYDROGENASES, SHORT CHAIN"/>
    <property type="match status" value="1"/>
</dbReference>
<dbReference type="Proteomes" id="UP001354709">
    <property type="component" value="Unassembled WGS sequence"/>
</dbReference>
<dbReference type="CDD" id="cd05233">
    <property type="entry name" value="SDR_c"/>
    <property type="match status" value="1"/>
</dbReference>
<comment type="similarity">
    <text evidence="1">Belongs to the short-chain dehydrogenases/reductases (SDR) family.</text>
</comment>
<dbReference type="PRINTS" id="PR00080">
    <property type="entry name" value="SDRFAMILY"/>
</dbReference>
<name>A0ABU7QAJ9_9ACTN</name>
<gene>
    <name evidence="3" type="ORF">V2J94_41855</name>
</gene>
<dbReference type="GO" id="GO:0016491">
    <property type="term" value="F:oxidoreductase activity"/>
    <property type="evidence" value="ECO:0007669"/>
    <property type="project" value="UniProtKB-KW"/>
</dbReference>
<sequence length="263" mass="27054">MIPERAPGATQLKVDLRDRVAIVAGAGRGIGAAAARTLATAGASVVCGARSRDELDALVKKIEEMGGEATGVCVDIADPDSVEGLVQAAVDQYGRLDLAFNNAAAHAEGPLHELTIEDFDRVVGVNLRGTFICLKHEISAMLSSGGGGAIVNTASVGGVIGEKFISPYIASKHGVVGLTKAAALDYADRGIRVNCLAPGATRTRMLLDWLSTDEMMEAIVGKTPIGRLADPQEIANVAVFLLSDAASFVTGATYLADGGLVVP</sequence>
<dbReference type="PRINTS" id="PR00081">
    <property type="entry name" value="GDHRDH"/>
</dbReference>
<protein>
    <submittedName>
        <fullName evidence="3">SDR family oxidoreductase</fullName>
        <ecNumber evidence="3">1.1.-.-</ecNumber>
    </submittedName>
</protein>
<dbReference type="PANTHER" id="PTHR24321:SF8">
    <property type="entry name" value="ESTRADIOL 17-BETA-DEHYDROGENASE 8-RELATED"/>
    <property type="match status" value="1"/>
</dbReference>
<keyword evidence="2 3" id="KW-0560">Oxidoreductase</keyword>
<evidence type="ECO:0000256" key="2">
    <source>
        <dbReference type="ARBA" id="ARBA00023002"/>
    </source>
</evidence>
<dbReference type="NCBIfam" id="NF005559">
    <property type="entry name" value="PRK07231.1"/>
    <property type="match status" value="1"/>
</dbReference>
<dbReference type="EMBL" id="JAZBJO010000046">
    <property type="protein sequence ID" value="MEE4598316.1"/>
    <property type="molecule type" value="Genomic_DNA"/>
</dbReference>
<dbReference type="InterPro" id="IPR036291">
    <property type="entry name" value="NAD(P)-bd_dom_sf"/>
</dbReference>
<evidence type="ECO:0000313" key="4">
    <source>
        <dbReference type="Proteomes" id="UP001354709"/>
    </source>
</evidence>
<dbReference type="Pfam" id="PF13561">
    <property type="entry name" value="adh_short_C2"/>
    <property type="match status" value="1"/>
</dbReference>
<dbReference type="EC" id="1.1.-.-" evidence="3"/>